<organism evidence="1 2">
    <name type="scientific">Aliterella atlantica CENA595</name>
    <dbReference type="NCBI Taxonomy" id="1618023"/>
    <lineage>
        <taxon>Bacteria</taxon>
        <taxon>Bacillati</taxon>
        <taxon>Cyanobacteriota</taxon>
        <taxon>Cyanophyceae</taxon>
        <taxon>Chroococcidiopsidales</taxon>
        <taxon>Aliterellaceae</taxon>
        <taxon>Aliterella</taxon>
    </lineage>
</organism>
<comment type="caution">
    <text evidence="1">The sequence shown here is derived from an EMBL/GenBank/DDBJ whole genome shotgun (WGS) entry which is preliminary data.</text>
</comment>
<keyword evidence="2" id="KW-1185">Reference proteome</keyword>
<dbReference type="RefSeq" id="WP_045054357.1">
    <property type="nucleotide sequence ID" value="NZ_CAWMDP010000041.1"/>
</dbReference>
<proteinExistence type="predicted"/>
<dbReference type="AlphaFoldDB" id="A0A0D8ZT25"/>
<dbReference type="Proteomes" id="UP000032452">
    <property type="component" value="Unassembled WGS sequence"/>
</dbReference>
<evidence type="ECO:0000313" key="2">
    <source>
        <dbReference type="Proteomes" id="UP000032452"/>
    </source>
</evidence>
<accession>A0A0D8ZT25</accession>
<name>A0A0D8ZT25_9CYAN</name>
<evidence type="ECO:0000313" key="1">
    <source>
        <dbReference type="EMBL" id="KJH71890.1"/>
    </source>
</evidence>
<dbReference type="EMBL" id="JYON01000008">
    <property type="protein sequence ID" value="KJH71890.1"/>
    <property type="molecule type" value="Genomic_DNA"/>
</dbReference>
<dbReference type="OrthoDB" id="5577505at2"/>
<reference evidence="1 2" key="1">
    <citation type="submission" date="2015-02" db="EMBL/GenBank/DDBJ databases">
        <title>Draft genome of a novel marine cyanobacterium (Chroococcales) isolated from South Atlantic Ocean.</title>
        <authorList>
            <person name="Rigonato J."/>
            <person name="Alvarenga D.O."/>
            <person name="Branco L.H."/>
            <person name="Varani A.M."/>
            <person name="Brandini F.P."/>
            <person name="Fiore M.F."/>
        </authorList>
    </citation>
    <scope>NUCLEOTIDE SEQUENCE [LARGE SCALE GENOMIC DNA]</scope>
    <source>
        <strain evidence="1 2">CENA595</strain>
    </source>
</reference>
<gene>
    <name evidence="1" type="ORF">UH38_09135</name>
</gene>
<sequence length="144" mass="15639">MKLCRTIAMATLISMGINGQSVLANKEKTIPVVGLWEGIDFDDGASHLRSIRRNEDGTFSVSGNATYYTMCNGTDRGLINGTGVVENGVLKTKVSLTCFNNGRIIEGLESNYVLDGKNGTLTELRGFGVKPPIIFHLISPRPKY</sequence>
<protein>
    <recommendedName>
        <fullName evidence="3">Lipocalin-like domain-containing protein</fullName>
    </recommendedName>
</protein>
<evidence type="ECO:0008006" key="3">
    <source>
        <dbReference type="Google" id="ProtNLM"/>
    </source>
</evidence>